<feature type="transmembrane region" description="Helical" evidence="7">
    <location>
        <begin position="245"/>
        <end position="265"/>
    </location>
</feature>
<protein>
    <submittedName>
        <fullName evidence="9">MFS transporter</fullName>
    </submittedName>
</protein>
<evidence type="ECO:0000259" key="8">
    <source>
        <dbReference type="PROSITE" id="PS50850"/>
    </source>
</evidence>
<comment type="caution">
    <text evidence="9">The sequence shown here is derived from an EMBL/GenBank/DDBJ whole genome shotgun (WGS) entry which is preliminary data.</text>
</comment>
<dbReference type="InterPro" id="IPR020846">
    <property type="entry name" value="MFS_dom"/>
</dbReference>
<feature type="transmembrane region" description="Helical" evidence="7">
    <location>
        <begin position="400"/>
        <end position="420"/>
    </location>
</feature>
<evidence type="ECO:0000256" key="3">
    <source>
        <dbReference type="ARBA" id="ARBA00022475"/>
    </source>
</evidence>
<feature type="transmembrane region" description="Helical" evidence="7">
    <location>
        <begin position="277"/>
        <end position="296"/>
    </location>
</feature>
<dbReference type="PANTHER" id="PTHR43045:SF1">
    <property type="entry name" value="SHIKIMATE TRANSPORTER"/>
    <property type="match status" value="1"/>
</dbReference>
<feature type="transmembrane region" description="Helical" evidence="7">
    <location>
        <begin position="333"/>
        <end position="357"/>
    </location>
</feature>
<organism evidence="9 10">
    <name type="scientific">Actinomycetospora atypica</name>
    <dbReference type="NCBI Taxonomy" id="1290095"/>
    <lineage>
        <taxon>Bacteria</taxon>
        <taxon>Bacillati</taxon>
        <taxon>Actinomycetota</taxon>
        <taxon>Actinomycetes</taxon>
        <taxon>Pseudonocardiales</taxon>
        <taxon>Pseudonocardiaceae</taxon>
        <taxon>Actinomycetospora</taxon>
    </lineage>
</organism>
<keyword evidence="10" id="KW-1185">Reference proteome</keyword>
<proteinExistence type="predicted"/>
<dbReference type="PROSITE" id="PS50850">
    <property type="entry name" value="MFS"/>
    <property type="match status" value="1"/>
</dbReference>
<feature type="transmembrane region" description="Helical" evidence="7">
    <location>
        <begin position="369"/>
        <end position="394"/>
    </location>
</feature>
<evidence type="ECO:0000256" key="4">
    <source>
        <dbReference type="ARBA" id="ARBA00022692"/>
    </source>
</evidence>
<dbReference type="InterPro" id="IPR011701">
    <property type="entry name" value="MFS"/>
</dbReference>
<comment type="subcellular location">
    <subcellularLocation>
        <location evidence="1">Cell membrane</location>
        <topology evidence="1">Multi-pass membrane protein</topology>
    </subcellularLocation>
</comment>
<evidence type="ECO:0000313" key="9">
    <source>
        <dbReference type="EMBL" id="MFC5063836.1"/>
    </source>
</evidence>
<gene>
    <name evidence="9" type="ORF">ACFPBZ_16575</name>
</gene>
<name>A0ABV9YT98_9PSEU</name>
<dbReference type="SUPFAM" id="SSF103473">
    <property type="entry name" value="MFS general substrate transporter"/>
    <property type="match status" value="1"/>
</dbReference>
<dbReference type="Gene3D" id="1.20.1250.20">
    <property type="entry name" value="MFS general substrate transporter like domains"/>
    <property type="match status" value="2"/>
</dbReference>
<evidence type="ECO:0000256" key="5">
    <source>
        <dbReference type="ARBA" id="ARBA00022989"/>
    </source>
</evidence>
<dbReference type="EMBL" id="JBHSIV010000017">
    <property type="protein sequence ID" value="MFC5063836.1"/>
    <property type="molecule type" value="Genomic_DNA"/>
</dbReference>
<dbReference type="PANTHER" id="PTHR43045">
    <property type="entry name" value="SHIKIMATE TRANSPORTER"/>
    <property type="match status" value="1"/>
</dbReference>
<evidence type="ECO:0000313" key="10">
    <source>
        <dbReference type="Proteomes" id="UP001595947"/>
    </source>
</evidence>
<feature type="transmembrane region" description="Helical" evidence="7">
    <location>
        <begin position="188"/>
        <end position="209"/>
    </location>
</feature>
<keyword evidence="5 7" id="KW-1133">Transmembrane helix</keyword>
<feature type="transmembrane region" description="Helical" evidence="7">
    <location>
        <begin position="88"/>
        <end position="110"/>
    </location>
</feature>
<dbReference type="InterPro" id="IPR005829">
    <property type="entry name" value="Sugar_transporter_CS"/>
</dbReference>
<reference evidence="10" key="1">
    <citation type="journal article" date="2019" name="Int. J. Syst. Evol. Microbiol.">
        <title>The Global Catalogue of Microorganisms (GCM) 10K type strain sequencing project: providing services to taxonomists for standard genome sequencing and annotation.</title>
        <authorList>
            <consortium name="The Broad Institute Genomics Platform"/>
            <consortium name="The Broad Institute Genome Sequencing Center for Infectious Disease"/>
            <person name="Wu L."/>
            <person name="Ma J."/>
        </authorList>
    </citation>
    <scope>NUCLEOTIDE SEQUENCE [LARGE SCALE GENOMIC DNA]</scope>
    <source>
        <strain evidence="10">CGMCC 4.7093</strain>
    </source>
</reference>
<accession>A0ABV9YT98</accession>
<feature type="transmembrane region" description="Helical" evidence="7">
    <location>
        <begin position="153"/>
        <end position="176"/>
    </location>
</feature>
<dbReference type="InterPro" id="IPR036259">
    <property type="entry name" value="MFS_trans_sf"/>
</dbReference>
<dbReference type="PROSITE" id="PS00216">
    <property type="entry name" value="SUGAR_TRANSPORT_1"/>
    <property type="match status" value="1"/>
</dbReference>
<feature type="transmembrane region" description="Helical" evidence="7">
    <location>
        <begin position="52"/>
        <end position="76"/>
    </location>
</feature>
<keyword evidence="4 7" id="KW-0812">Transmembrane</keyword>
<feature type="transmembrane region" description="Helical" evidence="7">
    <location>
        <begin position="28"/>
        <end position="46"/>
    </location>
</feature>
<dbReference type="Pfam" id="PF07690">
    <property type="entry name" value="MFS_1"/>
    <property type="match status" value="1"/>
</dbReference>
<sequence length="451" mass="46377">MTTNTRSDRDVVARRASTAAAVGTAIEYYDFAIYGSLAVVLAKLFFPATQGFVALLSTLGVIAGAYVIRPIGGLLFGRLGDRRGRRTVLLATVALMGIATTLTGLLPTYASVGVAAPILLTVLRLLQGLSAGGEVGGAVSLSTESSPSKRRGLFGSATSIGVAIGLAGAAAVVGTVSALTTAEQMAAWGWRVPFLIAAPLLVAAVIYRLKVEDSPLFLQMVEEAAPPKAPLTEVVRDHKGGLFRLIGLAYSTLTTGALASIYLVVHLSGVLKYSLSSSLWLTVLIILVPIGIIPWAGALSDRFGRKRLLATGMVGFVVLSVPCFWLMQQGSLALAVVAALILNVPFAIQQGVVYTMYAELFPTRVRYSGVSLGFNLGGIIGTGTASLVAASLVAATGVTIAPAFYAVFAAAVGLLVLLAIHESSGKELASGVAPAAADAPVTPAVPTPADR</sequence>
<evidence type="ECO:0000256" key="2">
    <source>
        <dbReference type="ARBA" id="ARBA00022448"/>
    </source>
</evidence>
<dbReference type="Proteomes" id="UP001595947">
    <property type="component" value="Unassembled WGS sequence"/>
</dbReference>
<feature type="domain" description="Major facilitator superfamily (MFS) profile" evidence="8">
    <location>
        <begin position="16"/>
        <end position="424"/>
    </location>
</feature>
<evidence type="ECO:0000256" key="1">
    <source>
        <dbReference type="ARBA" id="ARBA00004651"/>
    </source>
</evidence>
<feature type="transmembrane region" description="Helical" evidence="7">
    <location>
        <begin position="308"/>
        <end position="327"/>
    </location>
</feature>
<evidence type="ECO:0000256" key="7">
    <source>
        <dbReference type="SAM" id="Phobius"/>
    </source>
</evidence>
<keyword evidence="6 7" id="KW-0472">Membrane</keyword>
<keyword evidence="3" id="KW-1003">Cell membrane</keyword>
<evidence type="ECO:0000256" key="6">
    <source>
        <dbReference type="ARBA" id="ARBA00023136"/>
    </source>
</evidence>
<dbReference type="PROSITE" id="PS00217">
    <property type="entry name" value="SUGAR_TRANSPORT_2"/>
    <property type="match status" value="1"/>
</dbReference>
<keyword evidence="2" id="KW-0813">Transport</keyword>
<dbReference type="RefSeq" id="WP_378037184.1">
    <property type="nucleotide sequence ID" value="NZ_JBHSIV010000017.1"/>
</dbReference>